<reference evidence="4 5" key="1">
    <citation type="submission" date="2019-03" db="EMBL/GenBank/DDBJ databases">
        <title>Genomic Encyclopedia of Type Strains, Phase IV (KMG-IV): sequencing the most valuable type-strain genomes for metagenomic binning, comparative biology and taxonomic classification.</title>
        <authorList>
            <person name="Goeker M."/>
        </authorList>
    </citation>
    <scope>NUCLEOTIDE SEQUENCE [LARGE SCALE GENOMIC DNA]</scope>
    <source>
        <strain evidence="4 5">DSM 100048</strain>
    </source>
</reference>
<dbReference type="SUPFAM" id="SSF51735">
    <property type="entry name" value="NAD(P)-binding Rossmann-fold domains"/>
    <property type="match status" value="1"/>
</dbReference>
<keyword evidence="5" id="KW-1185">Reference proteome</keyword>
<dbReference type="Gene3D" id="3.40.50.720">
    <property type="entry name" value="NAD(P)-binding Rossmann-like Domain"/>
    <property type="match status" value="1"/>
</dbReference>
<dbReference type="RefSeq" id="WP_243650723.1">
    <property type="nucleotide sequence ID" value="NZ_JBHRVM010000001.1"/>
</dbReference>
<dbReference type="NCBIfam" id="NF005559">
    <property type="entry name" value="PRK07231.1"/>
    <property type="match status" value="1"/>
</dbReference>
<dbReference type="PRINTS" id="PR00081">
    <property type="entry name" value="GDHRDH"/>
</dbReference>
<dbReference type="GO" id="GO:0016616">
    <property type="term" value="F:oxidoreductase activity, acting on the CH-OH group of donors, NAD or NADP as acceptor"/>
    <property type="evidence" value="ECO:0007669"/>
    <property type="project" value="UniProtKB-ARBA"/>
</dbReference>
<evidence type="ECO:0000259" key="3">
    <source>
        <dbReference type="SMART" id="SM00822"/>
    </source>
</evidence>
<dbReference type="NCBIfam" id="NF009466">
    <property type="entry name" value="PRK12826.1-2"/>
    <property type="match status" value="1"/>
</dbReference>
<dbReference type="InterPro" id="IPR002347">
    <property type="entry name" value="SDR_fam"/>
</dbReference>
<dbReference type="InterPro" id="IPR036291">
    <property type="entry name" value="NAD(P)-bd_dom_sf"/>
</dbReference>
<dbReference type="FunFam" id="3.40.50.720:FF:000173">
    <property type="entry name" value="3-oxoacyl-[acyl-carrier protein] reductase"/>
    <property type="match status" value="1"/>
</dbReference>
<accession>A0A4R3VJR6</accession>
<feature type="domain" description="Ketoreductase" evidence="3">
    <location>
        <begin position="21"/>
        <end position="197"/>
    </location>
</feature>
<sequence length="263" mass="27962">MPHLPSTFWGFEMRVENRPIAVVTGAARGIGLGIAERLAQDGAAVALIDRDVAALEDAVAKLLADGYEAIGCAANLTDSQDVAAAFNRIASELGPVDYLINNAGIERSMRFLNMTDDDWDMVISVNLRSQFLCCRVALPGMVERGQGRIVNISSRAWLGGFGQANYSASKGGVVSLTRSLAIEFASKGITVNAIAPGIVDTPLFRNFSDDVQARLMKSVPAKRIGTAQDVANAVSFFLDPRSSYVTGQVLYVCGGRSLSSPSV</sequence>
<dbReference type="GO" id="GO:0030497">
    <property type="term" value="P:fatty acid elongation"/>
    <property type="evidence" value="ECO:0007669"/>
    <property type="project" value="TreeGrafter"/>
</dbReference>
<dbReference type="InterPro" id="IPR020904">
    <property type="entry name" value="Sc_DH/Rdtase_CS"/>
</dbReference>
<comment type="caution">
    <text evidence="4">The sequence shown here is derived from an EMBL/GenBank/DDBJ whole genome shotgun (WGS) entry which is preliminary data.</text>
</comment>
<proteinExistence type="inferred from homology"/>
<gene>
    <name evidence="4" type="ORF">EV686_101719</name>
</gene>
<dbReference type="Proteomes" id="UP000294692">
    <property type="component" value="Unassembled WGS sequence"/>
</dbReference>
<dbReference type="PANTHER" id="PTHR42760:SF40">
    <property type="entry name" value="3-OXOACYL-[ACYL-CARRIER-PROTEIN] REDUCTASE, CHLOROPLASTIC"/>
    <property type="match status" value="1"/>
</dbReference>
<organism evidence="4 5">
    <name type="scientific">Paracandidimonas soli</name>
    <dbReference type="NCBI Taxonomy" id="1917182"/>
    <lineage>
        <taxon>Bacteria</taxon>
        <taxon>Pseudomonadati</taxon>
        <taxon>Pseudomonadota</taxon>
        <taxon>Betaproteobacteria</taxon>
        <taxon>Burkholderiales</taxon>
        <taxon>Alcaligenaceae</taxon>
        <taxon>Paracandidimonas</taxon>
    </lineage>
</organism>
<protein>
    <submittedName>
        <fullName evidence="4">Glucose 1-dehydrogenase</fullName>
    </submittedName>
</protein>
<dbReference type="PANTHER" id="PTHR42760">
    <property type="entry name" value="SHORT-CHAIN DEHYDROGENASES/REDUCTASES FAMILY MEMBER"/>
    <property type="match status" value="1"/>
</dbReference>
<evidence type="ECO:0000313" key="5">
    <source>
        <dbReference type="Proteomes" id="UP000294692"/>
    </source>
</evidence>
<dbReference type="InterPro" id="IPR057326">
    <property type="entry name" value="KR_dom"/>
</dbReference>
<evidence type="ECO:0000256" key="1">
    <source>
        <dbReference type="ARBA" id="ARBA00006484"/>
    </source>
</evidence>
<dbReference type="AlphaFoldDB" id="A0A4R3VJR6"/>
<evidence type="ECO:0000313" key="4">
    <source>
        <dbReference type="EMBL" id="TCV03255.1"/>
    </source>
</evidence>
<dbReference type="Pfam" id="PF13561">
    <property type="entry name" value="adh_short_C2"/>
    <property type="match status" value="1"/>
</dbReference>
<dbReference type="PROSITE" id="PS00061">
    <property type="entry name" value="ADH_SHORT"/>
    <property type="match status" value="1"/>
</dbReference>
<keyword evidence="2" id="KW-0560">Oxidoreductase</keyword>
<dbReference type="PRINTS" id="PR00080">
    <property type="entry name" value="SDRFAMILY"/>
</dbReference>
<name>A0A4R3VJR6_9BURK</name>
<evidence type="ECO:0000256" key="2">
    <source>
        <dbReference type="ARBA" id="ARBA00023002"/>
    </source>
</evidence>
<dbReference type="SMART" id="SM00822">
    <property type="entry name" value="PKS_KR"/>
    <property type="match status" value="1"/>
</dbReference>
<comment type="similarity">
    <text evidence="1">Belongs to the short-chain dehydrogenases/reductases (SDR) family.</text>
</comment>
<dbReference type="EMBL" id="SMBX01000001">
    <property type="protein sequence ID" value="TCV03255.1"/>
    <property type="molecule type" value="Genomic_DNA"/>
</dbReference>